<keyword evidence="3" id="KW-1185">Reference proteome</keyword>
<dbReference type="AlphaFoldDB" id="A0A8K0P747"/>
<dbReference type="Proteomes" id="UP000792457">
    <property type="component" value="Unassembled WGS sequence"/>
</dbReference>
<reference evidence="2" key="1">
    <citation type="submission" date="2013-04" db="EMBL/GenBank/DDBJ databases">
        <authorList>
            <person name="Qu J."/>
            <person name="Murali S.C."/>
            <person name="Bandaranaike D."/>
            <person name="Bellair M."/>
            <person name="Blankenburg K."/>
            <person name="Chao H."/>
            <person name="Dinh H."/>
            <person name="Doddapaneni H."/>
            <person name="Downs B."/>
            <person name="Dugan-Rocha S."/>
            <person name="Elkadiri S."/>
            <person name="Gnanaolivu R.D."/>
            <person name="Hernandez B."/>
            <person name="Javaid M."/>
            <person name="Jayaseelan J.C."/>
            <person name="Lee S."/>
            <person name="Li M."/>
            <person name="Ming W."/>
            <person name="Munidasa M."/>
            <person name="Muniz J."/>
            <person name="Nguyen L."/>
            <person name="Ongeri F."/>
            <person name="Osuji N."/>
            <person name="Pu L.-L."/>
            <person name="Puazo M."/>
            <person name="Qu C."/>
            <person name="Quiroz J."/>
            <person name="Raj R."/>
            <person name="Weissenberger G."/>
            <person name="Xin Y."/>
            <person name="Zou X."/>
            <person name="Han Y."/>
            <person name="Richards S."/>
            <person name="Worley K."/>
            <person name="Muzny D."/>
            <person name="Gibbs R."/>
        </authorList>
    </citation>
    <scope>NUCLEOTIDE SEQUENCE</scope>
    <source>
        <strain evidence="2">Sampled in the wild</strain>
    </source>
</reference>
<dbReference type="EMBL" id="KZ309355">
    <property type="protein sequence ID" value="KAG8238475.1"/>
    <property type="molecule type" value="Genomic_DNA"/>
</dbReference>
<name>A0A8K0P747_LADFU</name>
<sequence length="90" mass="10360">MGIKSFTLIGRFPCSSSILQKGKRSFLETDIERFCSTGDQLRLSPGRRQRDHGERRHNDELSSDPKSEGCGLWKIHLQPFQRQSKNTSRP</sequence>
<feature type="region of interest" description="Disordered" evidence="1">
    <location>
        <begin position="39"/>
        <end position="70"/>
    </location>
</feature>
<proteinExistence type="predicted"/>
<gene>
    <name evidence="2" type="ORF">J437_LFUL004938</name>
</gene>
<evidence type="ECO:0000313" key="2">
    <source>
        <dbReference type="EMBL" id="KAG8238475.1"/>
    </source>
</evidence>
<feature type="non-terminal residue" evidence="2">
    <location>
        <position position="1"/>
    </location>
</feature>
<comment type="caution">
    <text evidence="2">The sequence shown here is derived from an EMBL/GenBank/DDBJ whole genome shotgun (WGS) entry which is preliminary data.</text>
</comment>
<evidence type="ECO:0000313" key="3">
    <source>
        <dbReference type="Proteomes" id="UP000792457"/>
    </source>
</evidence>
<feature type="compositionally biased region" description="Basic and acidic residues" evidence="1">
    <location>
        <begin position="51"/>
        <end position="67"/>
    </location>
</feature>
<accession>A0A8K0P747</accession>
<reference evidence="2" key="2">
    <citation type="submission" date="2017-10" db="EMBL/GenBank/DDBJ databases">
        <title>Ladona fulva Genome sequencing and assembly.</title>
        <authorList>
            <person name="Murali S."/>
            <person name="Richards S."/>
            <person name="Bandaranaike D."/>
            <person name="Bellair M."/>
            <person name="Blankenburg K."/>
            <person name="Chao H."/>
            <person name="Dinh H."/>
            <person name="Doddapaneni H."/>
            <person name="Dugan-Rocha S."/>
            <person name="Elkadiri S."/>
            <person name="Gnanaolivu R."/>
            <person name="Hernandez B."/>
            <person name="Skinner E."/>
            <person name="Javaid M."/>
            <person name="Lee S."/>
            <person name="Li M."/>
            <person name="Ming W."/>
            <person name="Munidasa M."/>
            <person name="Muniz J."/>
            <person name="Nguyen L."/>
            <person name="Hughes D."/>
            <person name="Osuji N."/>
            <person name="Pu L.-L."/>
            <person name="Puazo M."/>
            <person name="Qu C."/>
            <person name="Quiroz J."/>
            <person name="Raj R."/>
            <person name="Weissenberger G."/>
            <person name="Xin Y."/>
            <person name="Zou X."/>
            <person name="Han Y."/>
            <person name="Worley K."/>
            <person name="Muzny D."/>
            <person name="Gibbs R."/>
        </authorList>
    </citation>
    <scope>NUCLEOTIDE SEQUENCE</scope>
    <source>
        <strain evidence="2">Sampled in the wild</strain>
    </source>
</reference>
<organism evidence="2 3">
    <name type="scientific">Ladona fulva</name>
    <name type="common">Scarce chaser dragonfly</name>
    <name type="synonym">Libellula fulva</name>
    <dbReference type="NCBI Taxonomy" id="123851"/>
    <lineage>
        <taxon>Eukaryota</taxon>
        <taxon>Metazoa</taxon>
        <taxon>Ecdysozoa</taxon>
        <taxon>Arthropoda</taxon>
        <taxon>Hexapoda</taxon>
        <taxon>Insecta</taxon>
        <taxon>Pterygota</taxon>
        <taxon>Palaeoptera</taxon>
        <taxon>Odonata</taxon>
        <taxon>Epiprocta</taxon>
        <taxon>Anisoptera</taxon>
        <taxon>Libelluloidea</taxon>
        <taxon>Libellulidae</taxon>
        <taxon>Ladona</taxon>
    </lineage>
</organism>
<evidence type="ECO:0000256" key="1">
    <source>
        <dbReference type="SAM" id="MobiDB-lite"/>
    </source>
</evidence>
<protein>
    <submittedName>
        <fullName evidence="2">Uncharacterized protein</fullName>
    </submittedName>
</protein>